<dbReference type="RefSeq" id="WP_016183956.1">
    <property type="nucleotide sequence ID" value="NZ_JXKI01000003.1"/>
</dbReference>
<keyword evidence="4 7" id="KW-0812">Transmembrane</keyword>
<name>S1NEE9_9ENTE</name>
<protein>
    <recommendedName>
        <fullName evidence="8">Major facilitator superfamily (MFS) profile domain-containing protein</fullName>
    </recommendedName>
</protein>
<feature type="transmembrane region" description="Helical" evidence="7">
    <location>
        <begin position="159"/>
        <end position="179"/>
    </location>
</feature>
<feature type="domain" description="Major facilitator superfamily (MFS) profile" evidence="8">
    <location>
        <begin position="6"/>
        <end position="386"/>
    </location>
</feature>
<accession>S1NEE9</accession>
<sequence>MKKELTLRSVLLGALCTSFGMSFIWPLTSVYLHDELHLSLTLVGVVLFFNSLASVIGNVVGGLFFDRFNPYRLLLLGGWLMFFTLVILTINHGVYAFAICLFFLGLGAGWNGTVVSALGASLKQYDGRYVFNMIYFVQNLGIVIGSSVVGFLYDWQFSLPFFVSTLVSVGFLAVVYLGYRVLKNQVTNKEKNPANNQKAQLVKGNARLIYCLLFSLFLMWVMYQQWGSNVSVYMTSMQIPFRYYSVLWTVNAGLIVCIQFFIVRFGHLIKNHFLPIYGGISFFAISFVVLFFAHSYPLFVLAMVILTLGEAWALPQVPVVVNQLTPEGSKGKYLGLANSFGSAGRAVAPLFGGLMIELASYQTLFMIAAVVNLALVFFLWGAKAILNASIKYYE</sequence>
<feature type="transmembrane region" description="Helical" evidence="7">
    <location>
        <begin position="206"/>
        <end position="223"/>
    </location>
</feature>
<feature type="transmembrane region" description="Helical" evidence="7">
    <location>
        <begin position="243"/>
        <end position="262"/>
    </location>
</feature>
<dbReference type="eggNOG" id="COG3104">
    <property type="taxonomic scope" value="Bacteria"/>
</dbReference>
<feature type="transmembrane region" description="Helical" evidence="7">
    <location>
        <begin position="130"/>
        <end position="153"/>
    </location>
</feature>
<evidence type="ECO:0000256" key="1">
    <source>
        <dbReference type="ARBA" id="ARBA00004651"/>
    </source>
</evidence>
<dbReference type="Gene3D" id="1.20.1250.20">
    <property type="entry name" value="MFS general substrate transporter like domains"/>
    <property type="match status" value="1"/>
</dbReference>
<dbReference type="EMBL" id="ASWJ01000006">
    <property type="protein sequence ID" value="EOW84043.1"/>
    <property type="molecule type" value="Genomic_DNA"/>
</dbReference>
<dbReference type="GO" id="GO:0005886">
    <property type="term" value="C:plasma membrane"/>
    <property type="evidence" value="ECO:0007669"/>
    <property type="project" value="UniProtKB-SubCell"/>
</dbReference>
<dbReference type="InterPro" id="IPR036259">
    <property type="entry name" value="MFS_trans_sf"/>
</dbReference>
<keyword evidence="10" id="KW-1185">Reference proteome</keyword>
<dbReference type="InterPro" id="IPR011701">
    <property type="entry name" value="MFS"/>
</dbReference>
<gene>
    <name evidence="9" type="ORF">I568_01490</name>
</gene>
<proteinExistence type="predicted"/>
<feature type="transmembrane region" description="Helical" evidence="7">
    <location>
        <begin position="333"/>
        <end position="356"/>
    </location>
</feature>
<evidence type="ECO:0000256" key="3">
    <source>
        <dbReference type="ARBA" id="ARBA00022475"/>
    </source>
</evidence>
<evidence type="ECO:0000256" key="4">
    <source>
        <dbReference type="ARBA" id="ARBA00022692"/>
    </source>
</evidence>
<feature type="transmembrane region" description="Helical" evidence="7">
    <location>
        <begin position="12"/>
        <end position="32"/>
    </location>
</feature>
<dbReference type="GO" id="GO:0022857">
    <property type="term" value="F:transmembrane transporter activity"/>
    <property type="evidence" value="ECO:0007669"/>
    <property type="project" value="InterPro"/>
</dbReference>
<evidence type="ECO:0000313" key="10">
    <source>
        <dbReference type="Proteomes" id="UP000014113"/>
    </source>
</evidence>
<dbReference type="InterPro" id="IPR020846">
    <property type="entry name" value="MFS_dom"/>
</dbReference>
<dbReference type="SUPFAM" id="SSF103473">
    <property type="entry name" value="MFS general substrate transporter"/>
    <property type="match status" value="1"/>
</dbReference>
<dbReference type="Proteomes" id="UP000014113">
    <property type="component" value="Unassembled WGS sequence"/>
</dbReference>
<dbReference type="PROSITE" id="PS50850">
    <property type="entry name" value="MFS"/>
    <property type="match status" value="1"/>
</dbReference>
<evidence type="ECO:0000256" key="6">
    <source>
        <dbReference type="ARBA" id="ARBA00023136"/>
    </source>
</evidence>
<comment type="subcellular location">
    <subcellularLocation>
        <location evidence="1">Cell membrane</location>
        <topology evidence="1">Multi-pass membrane protein</topology>
    </subcellularLocation>
</comment>
<evidence type="ECO:0000259" key="8">
    <source>
        <dbReference type="PROSITE" id="PS50850"/>
    </source>
</evidence>
<keyword evidence="6 7" id="KW-0472">Membrane</keyword>
<keyword evidence="3" id="KW-1003">Cell membrane</keyword>
<reference evidence="9 10" key="1">
    <citation type="submission" date="2013-03" db="EMBL/GenBank/DDBJ databases">
        <title>The Genome Sequence of Enterococcus columbae ATCC_51263 (PacBio/Illumina hybrid assembly).</title>
        <authorList>
            <consortium name="The Broad Institute Genomics Platform"/>
            <consortium name="The Broad Institute Genome Sequencing Center for Infectious Disease"/>
            <person name="Earl A."/>
            <person name="Russ C."/>
            <person name="Gilmore M."/>
            <person name="Surin D."/>
            <person name="Walker B."/>
            <person name="Young S."/>
            <person name="Zeng Q."/>
            <person name="Gargeya S."/>
            <person name="Fitzgerald M."/>
            <person name="Haas B."/>
            <person name="Abouelleil A."/>
            <person name="Allen A.W."/>
            <person name="Alvarado L."/>
            <person name="Arachchi H.M."/>
            <person name="Berlin A.M."/>
            <person name="Chapman S.B."/>
            <person name="Gainer-Dewar J."/>
            <person name="Goldberg J."/>
            <person name="Griggs A."/>
            <person name="Gujja S."/>
            <person name="Hansen M."/>
            <person name="Howarth C."/>
            <person name="Imamovic A."/>
            <person name="Ireland A."/>
            <person name="Larimer J."/>
            <person name="McCowan C."/>
            <person name="Murphy C."/>
            <person name="Pearson M."/>
            <person name="Poon T.W."/>
            <person name="Priest M."/>
            <person name="Roberts A."/>
            <person name="Saif S."/>
            <person name="Shea T."/>
            <person name="Sisk P."/>
            <person name="Sykes S."/>
            <person name="Wortman J."/>
            <person name="Nusbaum C."/>
            <person name="Birren B."/>
        </authorList>
    </citation>
    <scope>NUCLEOTIDE SEQUENCE [LARGE SCALE GENOMIC DNA]</scope>
    <source>
        <strain evidence="9 10">ATCC 51263</strain>
    </source>
</reference>
<evidence type="ECO:0000256" key="5">
    <source>
        <dbReference type="ARBA" id="ARBA00022989"/>
    </source>
</evidence>
<dbReference type="PANTHER" id="PTHR23517:SF10">
    <property type="entry name" value="MAJOR FACILITATOR SUPERFAMILY (MFS) PROFILE DOMAIN-CONTAINING PROTEIN"/>
    <property type="match status" value="1"/>
</dbReference>
<dbReference type="STRING" id="1121865.OMW_01847"/>
<evidence type="ECO:0000256" key="7">
    <source>
        <dbReference type="SAM" id="Phobius"/>
    </source>
</evidence>
<dbReference type="Pfam" id="PF07690">
    <property type="entry name" value="MFS_1"/>
    <property type="match status" value="1"/>
</dbReference>
<feature type="transmembrane region" description="Helical" evidence="7">
    <location>
        <begin position="274"/>
        <end position="293"/>
    </location>
</feature>
<dbReference type="OrthoDB" id="3268460at2"/>
<dbReference type="PANTHER" id="PTHR23517">
    <property type="entry name" value="RESISTANCE PROTEIN MDTM, PUTATIVE-RELATED-RELATED"/>
    <property type="match status" value="1"/>
</dbReference>
<comment type="caution">
    <text evidence="9">The sequence shown here is derived from an EMBL/GenBank/DDBJ whole genome shotgun (WGS) entry which is preliminary data.</text>
</comment>
<keyword evidence="5 7" id="KW-1133">Transmembrane helix</keyword>
<evidence type="ECO:0000256" key="2">
    <source>
        <dbReference type="ARBA" id="ARBA00022448"/>
    </source>
</evidence>
<dbReference type="InterPro" id="IPR050171">
    <property type="entry name" value="MFS_Transporters"/>
</dbReference>
<evidence type="ECO:0000313" key="9">
    <source>
        <dbReference type="EMBL" id="EOW84043.1"/>
    </source>
</evidence>
<feature type="transmembrane region" description="Helical" evidence="7">
    <location>
        <begin position="38"/>
        <end position="61"/>
    </location>
</feature>
<feature type="transmembrane region" description="Helical" evidence="7">
    <location>
        <begin position="362"/>
        <end position="382"/>
    </location>
</feature>
<feature type="transmembrane region" description="Helical" evidence="7">
    <location>
        <begin position="299"/>
        <end position="321"/>
    </location>
</feature>
<keyword evidence="2" id="KW-0813">Transport</keyword>
<organism evidence="9 10">
    <name type="scientific">Enterococcus columbae DSM 7374 = ATCC 51263</name>
    <dbReference type="NCBI Taxonomy" id="1121865"/>
    <lineage>
        <taxon>Bacteria</taxon>
        <taxon>Bacillati</taxon>
        <taxon>Bacillota</taxon>
        <taxon>Bacilli</taxon>
        <taxon>Lactobacillales</taxon>
        <taxon>Enterococcaceae</taxon>
        <taxon>Enterococcus</taxon>
    </lineage>
</organism>
<dbReference type="AlphaFoldDB" id="S1NEE9"/>
<dbReference type="CDD" id="cd17329">
    <property type="entry name" value="MFS_MdtH_MDR_like"/>
    <property type="match status" value="1"/>
</dbReference>
<feature type="transmembrane region" description="Helical" evidence="7">
    <location>
        <begin position="96"/>
        <end position="118"/>
    </location>
</feature>
<feature type="transmembrane region" description="Helical" evidence="7">
    <location>
        <begin position="73"/>
        <end position="90"/>
    </location>
</feature>
<dbReference type="PATRIC" id="fig|1121865.3.peg.1791"/>